<dbReference type="InterPro" id="IPR013520">
    <property type="entry name" value="Ribonucl_H"/>
</dbReference>
<comment type="subunit">
    <text evidence="2">DNA polymerase III contains a core (composed of alpha, epsilon and theta chains) that associates with a tau subunit. This core dimerizes to form the POLIII' complex. PolIII' associates with the gamma complex (composed of gamma, delta, delta', psi and chi chains) and with the beta chain to form the complete DNA polymerase III complex.</text>
</comment>
<proteinExistence type="predicted"/>
<gene>
    <name evidence="4" type="ORF">CDL10_00475</name>
</gene>
<dbReference type="Proteomes" id="UP000231960">
    <property type="component" value="Unassembled WGS sequence"/>
</dbReference>
<dbReference type="EMBL" id="NIPO01000001">
    <property type="protein sequence ID" value="PJR03138.1"/>
    <property type="molecule type" value="Genomic_DNA"/>
</dbReference>
<reference evidence="4 5" key="1">
    <citation type="submission" date="2017-06" db="EMBL/GenBank/DDBJ databases">
        <title>Description of Avrilella dinanensis gen. nov. sp. nov.</title>
        <authorList>
            <person name="Leyer C."/>
            <person name="Sassi M."/>
            <person name="Minet J."/>
            <person name="Kayal S."/>
            <person name="Cattoir V."/>
        </authorList>
    </citation>
    <scope>NUCLEOTIDE SEQUENCE [LARGE SCALE GENOMIC DNA]</scope>
    <source>
        <strain evidence="4 5">UR159</strain>
    </source>
</reference>
<dbReference type="GO" id="GO:0005829">
    <property type="term" value="C:cytosol"/>
    <property type="evidence" value="ECO:0007669"/>
    <property type="project" value="TreeGrafter"/>
</dbReference>
<evidence type="ECO:0000259" key="3">
    <source>
        <dbReference type="SMART" id="SM00479"/>
    </source>
</evidence>
<comment type="function">
    <text evidence="1">DNA polymerase III is a complex, multichain enzyme responsible for most of the replicative synthesis in bacteria. The epsilon subunit contain the editing function and is a proofreading 3'-5' exonuclease.</text>
</comment>
<dbReference type="Pfam" id="PF00929">
    <property type="entry name" value="RNase_T"/>
    <property type="match status" value="1"/>
</dbReference>
<dbReference type="RefSeq" id="WP_100676707.1">
    <property type="nucleotide sequence ID" value="NZ_NIPO01000001.1"/>
</dbReference>
<comment type="caution">
    <text evidence="4">The sequence shown here is derived from an EMBL/GenBank/DDBJ whole genome shotgun (WGS) entry which is preliminary data.</text>
</comment>
<dbReference type="OrthoDB" id="9803913at2"/>
<dbReference type="FunFam" id="3.30.420.10:FF:000045">
    <property type="entry name" value="3'-5' exonuclease DinG"/>
    <property type="match status" value="1"/>
</dbReference>
<dbReference type="InterPro" id="IPR036397">
    <property type="entry name" value="RNaseH_sf"/>
</dbReference>
<dbReference type="GO" id="GO:0008408">
    <property type="term" value="F:3'-5' exonuclease activity"/>
    <property type="evidence" value="ECO:0007669"/>
    <property type="project" value="TreeGrafter"/>
</dbReference>
<feature type="domain" description="Exonuclease" evidence="3">
    <location>
        <begin position="3"/>
        <end position="163"/>
    </location>
</feature>
<evidence type="ECO:0000313" key="4">
    <source>
        <dbReference type="EMBL" id="PJR03138.1"/>
    </source>
</evidence>
<dbReference type="GO" id="GO:0003676">
    <property type="term" value="F:nucleic acid binding"/>
    <property type="evidence" value="ECO:0007669"/>
    <property type="project" value="InterPro"/>
</dbReference>
<name>A0A2M9R2R1_9FLAO</name>
<dbReference type="CDD" id="cd06130">
    <property type="entry name" value="DNA_pol_III_epsilon_like"/>
    <property type="match status" value="1"/>
</dbReference>
<dbReference type="GO" id="GO:0006259">
    <property type="term" value="P:DNA metabolic process"/>
    <property type="evidence" value="ECO:0007669"/>
    <property type="project" value="UniProtKB-ARBA"/>
</dbReference>
<accession>A0A2M9R2R1</accession>
<dbReference type="InterPro" id="IPR012337">
    <property type="entry name" value="RNaseH-like_sf"/>
</dbReference>
<dbReference type="SUPFAM" id="SSF53098">
    <property type="entry name" value="Ribonuclease H-like"/>
    <property type="match status" value="1"/>
</dbReference>
<dbReference type="PANTHER" id="PTHR30231">
    <property type="entry name" value="DNA POLYMERASE III SUBUNIT EPSILON"/>
    <property type="match status" value="1"/>
</dbReference>
<dbReference type="Gene3D" id="3.30.420.10">
    <property type="entry name" value="Ribonuclease H-like superfamily/Ribonuclease H"/>
    <property type="match status" value="1"/>
</dbReference>
<evidence type="ECO:0000256" key="1">
    <source>
        <dbReference type="ARBA" id="ARBA00025483"/>
    </source>
</evidence>
<sequence>MKTFAALDFETANQHRSSVCSIGLVFVENGIVVDKYYQLIKPVPNFYSYWNTQVHGLVFNDTENAQDFSSLWTDISKRIINMPLVAHNSMFDEGCLKAVLSAYDLPIHQNKFLCTYRAAKKMFPNLPNHKLPTVSKYLGFNLDSHHNALADSEACAHIALRVF</sequence>
<evidence type="ECO:0000313" key="5">
    <source>
        <dbReference type="Proteomes" id="UP000231960"/>
    </source>
</evidence>
<protein>
    <submittedName>
        <fullName evidence="4">DNA polymerase III subunit epsilon</fullName>
    </submittedName>
</protein>
<organism evidence="4 5">
    <name type="scientific">Avrilella dinanensis</name>
    <dbReference type="NCBI Taxonomy" id="2008672"/>
    <lineage>
        <taxon>Bacteria</taxon>
        <taxon>Pseudomonadati</taxon>
        <taxon>Bacteroidota</taxon>
        <taxon>Flavobacteriia</taxon>
        <taxon>Flavobacteriales</taxon>
        <taxon>Flavobacteriaceae</taxon>
        <taxon>Avrilella</taxon>
    </lineage>
</organism>
<dbReference type="PANTHER" id="PTHR30231:SF42">
    <property type="entry name" value="EXONUCLEASE"/>
    <property type="match status" value="1"/>
</dbReference>
<evidence type="ECO:0000256" key="2">
    <source>
        <dbReference type="ARBA" id="ARBA00026073"/>
    </source>
</evidence>
<dbReference type="AlphaFoldDB" id="A0A2M9R2R1"/>
<dbReference type="SMART" id="SM00479">
    <property type="entry name" value="EXOIII"/>
    <property type="match status" value="1"/>
</dbReference>
<keyword evidence="5" id="KW-1185">Reference proteome</keyword>